<keyword evidence="4" id="KW-1185">Reference proteome</keyword>
<feature type="compositionally biased region" description="Polar residues" evidence="2">
    <location>
        <begin position="1"/>
        <end position="15"/>
    </location>
</feature>
<dbReference type="GO" id="GO:0042058">
    <property type="term" value="P:regulation of epidermal growth factor receptor signaling pathway"/>
    <property type="evidence" value="ECO:0007669"/>
    <property type="project" value="TreeGrafter"/>
</dbReference>
<feature type="compositionally biased region" description="Polar residues" evidence="2">
    <location>
        <begin position="72"/>
        <end position="89"/>
    </location>
</feature>
<dbReference type="OrthoDB" id="2146116at2759"/>
<proteinExistence type="inferred from homology"/>
<dbReference type="GO" id="GO:0050708">
    <property type="term" value="P:regulation of protein secretion"/>
    <property type="evidence" value="ECO:0007669"/>
    <property type="project" value="TreeGrafter"/>
</dbReference>
<dbReference type="PANTHER" id="PTHR45965">
    <property type="entry name" value="INACTIVE RHOMBOID PROTEIN"/>
    <property type="match status" value="1"/>
</dbReference>
<evidence type="ECO:0000256" key="2">
    <source>
        <dbReference type="SAM" id="MobiDB-lite"/>
    </source>
</evidence>
<protein>
    <submittedName>
        <fullName evidence="3">Inactive rhomboid 1-like isoform X1</fullName>
    </submittedName>
</protein>
<dbReference type="AlphaFoldDB" id="A0A7D9EXA5"/>
<dbReference type="PANTHER" id="PTHR45965:SF3">
    <property type="entry name" value="INACTIVE RHOMBOID PROTEIN 1"/>
    <property type="match status" value="1"/>
</dbReference>
<evidence type="ECO:0000313" key="4">
    <source>
        <dbReference type="Proteomes" id="UP001152795"/>
    </source>
</evidence>
<evidence type="ECO:0000256" key="1">
    <source>
        <dbReference type="ARBA" id="ARBA00009045"/>
    </source>
</evidence>
<comment type="caution">
    <text evidence="3">The sequence shown here is derived from an EMBL/GenBank/DDBJ whole genome shotgun (WGS) entry which is preliminary data.</text>
</comment>
<organism evidence="3 4">
    <name type="scientific">Paramuricea clavata</name>
    <name type="common">Red gorgonian</name>
    <name type="synonym">Violescent sea-whip</name>
    <dbReference type="NCBI Taxonomy" id="317549"/>
    <lineage>
        <taxon>Eukaryota</taxon>
        <taxon>Metazoa</taxon>
        <taxon>Cnidaria</taxon>
        <taxon>Anthozoa</taxon>
        <taxon>Octocorallia</taxon>
        <taxon>Malacalcyonacea</taxon>
        <taxon>Plexauridae</taxon>
        <taxon>Paramuricea</taxon>
    </lineage>
</organism>
<name>A0A7D9EXA5_PARCT</name>
<dbReference type="EMBL" id="CACRXK020010294">
    <property type="protein sequence ID" value="CAB4019087.1"/>
    <property type="molecule type" value="Genomic_DNA"/>
</dbReference>
<dbReference type="GO" id="GO:0005789">
    <property type="term" value="C:endoplasmic reticulum membrane"/>
    <property type="evidence" value="ECO:0007669"/>
    <property type="project" value="TreeGrafter"/>
</dbReference>
<comment type="similarity">
    <text evidence="1">Belongs to the peptidase S54 family.</text>
</comment>
<reference evidence="3" key="1">
    <citation type="submission" date="2020-04" db="EMBL/GenBank/DDBJ databases">
        <authorList>
            <person name="Alioto T."/>
            <person name="Alioto T."/>
            <person name="Gomez Garrido J."/>
        </authorList>
    </citation>
    <scope>NUCLEOTIDE SEQUENCE</scope>
    <source>
        <strain evidence="3">A484AB</strain>
    </source>
</reference>
<feature type="region of interest" description="Disordered" evidence="2">
    <location>
        <begin position="1"/>
        <end position="59"/>
    </location>
</feature>
<feature type="compositionally biased region" description="Basic and acidic residues" evidence="2">
    <location>
        <begin position="26"/>
        <end position="37"/>
    </location>
</feature>
<evidence type="ECO:0000313" key="3">
    <source>
        <dbReference type="EMBL" id="CAB4019087.1"/>
    </source>
</evidence>
<sequence length="424" mass="47379">MDGTYQPTTEPTSPNEDARCSFGSFWRRDRSQNREHFDDDDAEDEAPKKSKRLSKTRNSYSQLCRPLPCVPAQSTSGAGLSTSRTSIGSTLEREAEAARPATNTGSKWNVVRSKIKKGTEEFFCLCDDEQQRQLLQQKWTARRKRYCSKRYGQLVNPDQLDGDATPRFASVSSSRSGHMNVFMTVSPAQGHPPVLQRAKSRKESVASMAWQGLKTKIIGGDFPSALPHGEMIGKERSFAPATLAHLAHDEEDGVFESAPNSPRSLRDIDDEVFFDFISGAPGSTQSSLPAIREDDEVDAPRGHISPQIDIIPELPEKLKLDTLDEPEPPPLPAKKIIGKQQEERVPLPVIEPSDVRPRMTRQISTASQRGNRIIRLPQATVSSGNRRQIGKGLVGRWLNRTIKRKRLTSAVKEQIDSLEDHRYD</sequence>
<dbReference type="InterPro" id="IPR051512">
    <property type="entry name" value="Inactive_Rhomboid"/>
</dbReference>
<feature type="region of interest" description="Disordered" evidence="2">
    <location>
        <begin position="72"/>
        <end position="103"/>
    </location>
</feature>
<gene>
    <name evidence="3" type="ORF">PACLA_8A060172</name>
</gene>
<dbReference type="Proteomes" id="UP001152795">
    <property type="component" value="Unassembled WGS sequence"/>
</dbReference>
<accession>A0A7D9EXA5</accession>